<dbReference type="InterPro" id="IPR017261">
    <property type="entry name" value="DNA_mismatch_repair_MutS/MSH"/>
</dbReference>
<feature type="domain" description="DNA mismatch repair protein MutS core" evidence="6">
    <location>
        <begin position="307"/>
        <end position="650"/>
    </location>
</feature>
<dbReference type="SUPFAM" id="SSF53150">
    <property type="entry name" value="DNA repair protein MutS, domain II"/>
    <property type="match status" value="1"/>
</dbReference>
<dbReference type="InterPro" id="IPR036678">
    <property type="entry name" value="MutS_con_dom_sf"/>
</dbReference>
<evidence type="ECO:0000259" key="7">
    <source>
        <dbReference type="SMART" id="SM00534"/>
    </source>
</evidence>
<dbReference type="Gene3D" id="3.40.1170.10">
    <property type="entry name" value="DNA repair protein MutS, domain I"/>
    <property type="match status" value="1"/>
</dbReference>
<evidence type="ECO:0000256" key="5">
    <source>
        <dbReference type="ARBA" id="ARBA00023125"/>
    </source>
</evidence>
<evidence type="ECO:0000259" key="6">
    <source>
        <dbReference type="SMART" id="SM00533"/>
    </source>
</evidence>
<proteinExistence type="inferred from homology"/>
<dbReference type="SUPFAM" id="SSF48334">
    <property type="entry name" value="DNA repair protein MutS, domain III"/>
    <property type="match status" value="1"/>
</dbReference>
<evidence type="ECO:0000256" key="2">
    <source>
        <dbReference type="ARBA" id="ARBA00022741"/>
    </source>
</evidence>
<protein>
    <recommendedName>
        <fullName evidence="9">DNA mismatch repair proteins mutS family domain-containing protein</fullName>
    </recommendedName>
</protein>
<dbReference type="InterPro" id="IPR045076">
    <property type="entry name" value="MutS"/>
</dbReference>
<dbReference type="GO" id="GO:0140664">
    <property type="term" value="F:ATP-dependent DNA damage sensor activity"/>
    <property type="evidence" value="ECO:0007669"/>
    <property type="project" value="InterPro"/>
</dbReference>
<dbReference type="InterPro" id="IPR003615">
    <property type="entry name" value="HNH_nuc"/>
</dbReference>
<keyword evidence="4" id="KW-0067">ATP-binding</keyword>
<accession>A0A6C0ET56</accession>
<dbReference type="GO" id="GO:0005524">
    <property type="term" value="F:ATP binding"/>
    <property type="evidence" value="ECO:0007669"/>
    <property type="project" value="UniProtKB-KW"/>
</dbReference>
<keyword evidence="5" id="KW-0238">DNA-binding</keyword>
<dbReference type="GO" id="GO:0030983">
    <property type="term" value="F:mismatched DNA binding"/>
    <property type="evidence" value="ECO:0007669"/>
    <property type="project" value="InterPro"/>
</dbReference>
<dbReference type="PANTHER" id="PTHR11361:SF148">
    <property type="entry name" value="DNA MISMATCH REPAIR PROTEIN MSH6"/>
    <property type="match status" value="1"/>
</dbReference>
<dbReference type="Pfam" id="PF05192">
    <property type="entry name" value="MutS_III"/>
    <property type="match status" value="1"/>
</dbReference>
<dbReference type="InterPro" id="IPR036187">
    <property type="entry name" value="DNA_mismatch_repair_MutS_sf"/>
</dbReference>
<keyword evidence="3" id="KW-0227">DNA damage</keyword>
<evidence type="ECO:0000256" key="3">
    <source>
        <dbReference type="ARBA" id="ARBA00022763"/>
    </source>
</evidence>
<dbReference type="SUPFAM" id="SSF52540">
    <property type="entry name" value="P-loop containing nucleoside triphosphate hydrolases"/>
    <property type="match status" value="1"/>
</dbReference>
<dbReference type="CDD" id="cd00085">
    <property type="entry name" value="HNHc"/>
    <property type="match status" value="1"/>
</dbReference>
<dbReference type="Gene3D" id="3.40.50.300">
    <property type="entry name" value="P-loop containing nucleotide triphosphate hydrolases"/>
    <property type="match status" value="1"/>
</dbReference>
<keyword evidence="2" id="KW-0547">Nucleotide-binding</keyword>
<dbReference type="PIRSF" id="PIRSF037677">
    <property type="entry name" value="DNA_mis_repair_Msh6"/>
    <property type="match status" value="1"/>
</dbReference>
<feature type="domain" description="DNA mismatch repair proteins mutS family" evidence="7">
    <location>
        <begin position="667"/>
        <end position="857"/>
    </location>
</feature>
<dbReference type="InterPro" id="IPR000432">
    <property type="entry name" value="DNA_mismatch_repair_MutS_C"/>
</dbReference>
<name>A0A6C0ET56_9ZZZZ</name>
<dbReference type="InterPro" id="IPR007696">
    <property type="entry name" value="DNA_mismatch_repair_MutS_core"/>
</dbReference>
<dbReference type="Pfam" id="PF01624">
    <property type="entry name" value="MutS_I"/>
    <property type="match status" value="1"/>
</dbReference>
<organism evidence="8">
    <name type="scientific">viral metagenome</name>
    <dbReference type="NCBI Taxonomy" id="1070528"/>
    <lineage>
        <taxon>unclassified sequences</taxon>
        <taxon>metagenomes</taxon>
        <taxon>organismal metagenomes</taxon>
    </lineage>
</organism>
<evidence type="ECO:0000313" key="8">
    <source>
        <dbReference type="EMBL" id="QHT32366.1"/>
    </source>
</evidence>
<dbReference type="AlphaFoldDB" id="A0A6C0ET56"/>
<dbReference type="SUPFAM" id="SSF55271">
    <property type="entry name" value="DNA repair protein MutS, domain I"/>
    <property type="match status" value="1"/>
</dbReference>
<evidence type="ECO:0000256" key="1">
    <source>
        <dbReference type="ARBA" id="ARBA00006271"/>
    </source>
</evidence>
<reference evidence="8" key="1">
    <citation type="journal article" date="2020" name="Nature">
        <title>Giant virus diversity and host interactions through global metagenomics.</title>
        <authorList>
            <person name="Schulz F."/>
            <person name="Roux S."/>
            <person name="Paez-Espino D."/>
            <person name="Jungbluth S."/>
            <person name="Walsh D.A."/>
            <person name="Denef V.J."/>
            <person name="McMahon K.D."/>
            <person name="Konstantinidis K.T."/>
            <person name="Eloe-Fadrosh E.A."/>
            <person name="Kyrpides N.C."/>
            <person name="Woyke T."/>
        </authorList>
    </citation>
    <scope>NUCLEOTIDE SEQUENCE</scope>
    <source>
        <strain evidence="8">GVMAG-M-3300009159-65</strain>
    </source>
</reference>
<evidence type="ECO:0008006" key="9">
    <source>
        <dbReference type="Google" id="ProtNLM"/>
    </source>
</evidence>
<sequence>MALIKSYFSLLEGYKCKYGDKTFLLMQVGSFYEVYSSKEDDFHMISFSKLCDLKIAQKNEYFMAGFRDYMIDKYIQKLNESSYTTVIFNQEEKDGIIQRKEFAVYSPGTTFLDDEVKLSNNISCLWIHHNKKNIIFGISNIDIYTGKTSLFEYEKVYYHNPSTYDNIENFVSIYNPIEIIIVYNTEDTIVDSIIQYINIKSKKIVKININNNEPLSKQSALCENQHYQNEIINKFYSLSKRTFMDSLYEKVIAFQSFCFLLNYVFEHNPSLTNKLVEPCIDNQNNNLLLANHSLKQLNILDTNDYNGQYSSVLKLLNTCRTSIGKRHMNNILLNPTKDCKVLQESYDMIEHGINKKINYSQLTNCRDIEKIFRKIIHKKACPCDYYYLYETCEIINSIIGRSDKKIKKYIDYDETFKEIKDIQTYINLIFNLSTTKKINSLQFDKYEENIDLINKGINEDLDIALQVKIESSQQLDAIILFLNNLFTSLDKKSKDVIKIHETGSLMYLLITKKRSVLLKGHLNKEVNIEYLSGYTGQKETFIFNLSLLKYDEYNGSTVSFVSVHLTNIFKKIISSNEIFMNKLYETYNTFYEITSSFSYDKLLDCIRKLDILNTKCEMAINYKYCKPIIQTNTNSFVKMTKLRHVLIEHLEKNELYVTNDIEIGTEPQGILLFGTNAVGKTSLIKAIGICVIMAQAGLYVPCESMIYCPYEYLFTRIIGNDNIFKGLSTFGVEMSELRVILNQCNKNSLILGDELCSGTEIDSALSIFTAGLETMYSKKSSFIFATHFHQIQYFDEIKKMTNISLKHLKVQYNNELKQLIYERKLMEGAGESIYGLEVCKSLHLPDDFLKRAYEIRNHYDKNNTSVLSLKTSNHNKEKVRGLCEFCKNVVGTEIHHLRYQKTSDKTGHIDHFHKNHKANLASICESCHLRIHELGLVYEKRKAMDGSTILKISE</sequence>
<dbReference type="EMBL" id="MN738936">
    <property type="protein sequence ID" value="QHT32366.1"/>
    <property type="molecule type" value="Genomic_DNA"/>
</dbReference>
<dbReference type="GO" id="GO:0032301">
    <property type="term" value="C:MutSalpha complex"/>
    <property type="evidence" value="ECO:0007669"/>
    <property type="project" value="TreeGrafter"/>
</dbReference>
<dbReference type="InterPro" id="IPR007695">
    <property type="entry name" value="DNA_mismatch_repair_MutS-lik_N"/>
</dbReference>
<dbReference type="GO" id="GO:0006298">
    <property type="term" value="P:mismatch repair"/>
    <property type="evidence" value="ECO:0007669"/>
    <property type="project" value="InterPro"/>
</dbReference>
<dbReference type="InterPro" id="IPR027417">
    <property type="entry name" value="P-loop_NTPase"/>
</dbReference>
<dbReference type="PANTHER" id="PTHR11361">
    <property type="entry name" value="DNA MISMATCH REPAIR PROTEIN MUTS FAMILY MEMBER"/>
    <property type="match status" value="1"/>
</dbReference>
<dbReference type="InterPro" id="IPR016151">
    <property type="entry name" value="DNA_mismatch_repair_MutS_N"/>
</dbReference>
<dbReference type="Gene3D" id="1.10.1420.10">
    <property type="match status" value="1"/>
</dbReference>
<dbReference type="SMART" id="SM00533">
    <property type="entry name" value="MUTSd"/>
    <property type="match status" value="1"/>
</dbReference>
<comment type="similarity">
    <text evidence="1">Belongs to the DNA mismatch repair MutS family.</text>
</comment>
<evidence type="ECO:0000256" key="4">
    <source>
        <dbReference type="ARBA" id="ARBA00022840"/>
    </source>
</evidence>
<dbReference type="Pfam" id="PF00488">
    <property type="entry name" value="MutS_V"/>
    <property type="match status" value="1"/>
</dbReference>
<dbReference type="SMART" id="SM00534">
    <property type="entry name" value="MUTSac"/>
    <property type="match status" value="1"/>
</dbReference>